<dbReference type="GO" id="GO:0019369">
    <property type="term" value="P:arachidonate metabolic process"/>
    <property type="evidence" value="ECO:0007669"/>
    <property type="project" value="TreeGrafter"/>
</dbReference>
<dbReference type="Pfam" id="PF01734">
    <property type="entry name" value="Patatin"/>
    <property type="match status" value="1"/>
</dbReference>
<feature type="active site" description="Nucleophile" evidence="4">
    <location>
        <position position="213"/>
    </location>
</feature>
<dbReference type="PANTHER" id="PTHR24185">
    <property type="entry name" value="CALCIUM-INDEPENDENT PHOSPHOLIPASE A2-GAMMA"/>
    <property type="match status" value="1"/>
</dbReference>
<feature type="short sequence motif" description="DGA/G" evidence="4">
    <location>
        <begin position="356"/>
        <end position="358"/>
    </location>
</feature>
<evidence type="ECO:0000256" key="1">
    <source>
        <dbReference type="ARBA" id="ARBA00022801"/>
    </source>
</evidence>
<dbReference type="Proteomes" id="UP001152799">
    <property type="component" value="Chromosome 2"/>
</dbReference>
<dbReference type="AlphaFoldDB" id="A0A9P0DKQ0"/>
<dbReference type="Gene3D" id="3.40.1090.10">
    <property type="entry name" value="Cytosolic phospholipase A2 catalytic domain"/>
    <property type="match status" value="1"/>
</dbReference>
<evidence type="ECO:0000259" key="5">
    <source>
        <dbReference type="PROSITE" id="PS51635"/>
    </source>
</evidence>
<keyword evidence="2 4" id="KW-0442">Lipid degradation</keyword>
<feature type="domain" description="PNPLA" evidence="5">
    <location>
        <begin position="175"/>
        <end position="369"/>
    </location>
</feature>
<keyword evidence="7" id="KW-1185">Reference proteome</keyword>
<dbReference type="EMBL" id="OU892278">
    <property type="protein sequence ID" value="CAH1126701.1"/>
    <property type="molecule type" value="Genomic_DNA"/>
</dbReference>
<organism evidence="6 7">
    <name type="scientific">Ceutorhynchus assimilis</name>
    <name type="common">cabbage seed weevil</name>
    <dbReference type="NCBI Taxonomy" id="467358"/>
    <lineage>
        <taxon>Eukaryota</taxon>
        <taxon>Metazoa</taxon>
        <taxon>Ecdysozoa</taxon>
        <taxon>Arthropoda</taxon>
        <taxon>Hexapoda</taxon>
        <taxon>Insecta</taxon>
        <taxon>Pterygota</taxon>
        <taxon>Neoptera</taxon>
        <taxon>Endopterygota</taxon>
        <taxon>Coleoptera</taxon>
        <taxon>Polyphaga</taxon>
        <taxon>Cucujiformia</taxon>
        <taxon>Curculionidae</taxon>
        <taxon>Ceutorhynchinae</taxon>
        <taxon>Ceutorhynchus</taxon>
    </lineage>
</organism>
<gene>
    <name evidence="6" type="ORF">CEUTPL_LOCUS5540</name>
</gene>
<evidence type="ECO:0000256" key="2">
    <source>
        <dbReference type="ARBA" id="ARBA00022963"/>
    </source>
</evidence>
<dbReference type="GO" id="GO:0047499">
    <property type="term" value="F:calcium-independent phospholipase A2 activity"/>
    <property type="evidence" value="ECO:0007669"/>
    <property type="project" value="TreeGrafter"/>
</dbReference>
<feature type="short sequence motif" description="GXSXG" evidence="4">
    <location>
        <begin position="211"/>
        <end position="215"/>
    </location>
</feature>
<dbReference type="OrthoDB" id="630895at2759"/>
<evidence type="ECO:0000256" key="3">
    <source>
        <dbReference type="ARBA" id="ARBA00023098"/>
    </source>
</evidence>
<dbReference type="GO" id="GO:0016042">
    <property type="term" value="P:lipid catabolic process"/>
    <property type="evidence" value="ECO:0007669"/>
    <property type="project" value="UniProtKB-UniRule"/>
</dbReference>
<sequence length="511" mass="58369">MSFNWKLLKDFISKLALDKSLQTDFHQILNKIPQSHDIAEYVKLAEKKITFVKQLYNSAAKSDPNANSEEKKAWKTVKRISQSEHSLDKSSAIQILHNLNNASNEEDILSEVESFILYLKQHAEMRNNAIKHGAIRILLQNRLKATTDQTKEAIREALTILGYLDPVPKRGIRILSIDGGGIRGVLVLEMLKKLEELTGKRIYELFDFFCGVSTGAILTYSMGVHMRNLDDIITRYEALSQEIFTQSPLLGTGKLMWSHAYYNTALWEQKLKDFLGKDTLIMTSRNPKCPKICVVSAVVNQSRVSAYVFRNYSLPWRFQSEYEGCHDAEIWQAARASAAAPTYFEEFRINDLIHQDGGILVNNPTAIAIHEAKLLWPDTPIQCVVSFGTGRSIPSPRELLKEKSPKSDGTSWANKFYKILDSATDTQAVHIMLSDLLPDDVYYRFNPFLTEVIGIVETDSEKQKQIKRDALMYLRRNDDKFQQVAKTLMQQKSVSQKMKEKANFIRELYGI</sequence>
<dbReference type="InterPro" id="IPR002641">
    <property type="entry name" value="PNPLA_dom"/>
</dbReference>
<reference evidence="6" key="1">
    <citation type="submission" date="2022-01" db="EMBL/GenBank/DDBJ databases">
        <authorList>
            <person name="King R."/>
        </authorList>
    </citation>
    <scope>NUCLEOTIDE SEQUENCE</scope>
</reference>
<feature type="short sequence motif" description="GXGXXG" evidence="4">
    <location>
        <begin position="179"/>
        <end position="184"/>
    </location>
</feature>
<evidence type="ECO:0000256" key="4">
    <source>
        <dbReference type="PROSITE-ProRule" id="PRU01161"/>
    </source>
</evidence>
<evidence type="ECO:0000313" key="7">
    <source>
        <dbReference type="Proteomes" id="UP001152799"/>
    </source>
</evidence>
<dbReference type="InterPro" id="IPR045217">
    <property type="entry name" value="PNPLA8-like"/>
</dbReference>
<keyword evidence="3 4" id="KW-0443">Lipid metabolism</keyword>
<dbReference type="InterPro" id="IPR016035">
    <property type="entry name" value="Acyl_Trfase/lysoPLipase"/>
</dbReference>
<dbReference type="PROSITE" id="PS51635">
    <property type="entry name" value="PNPLA"/>
    <property type="match status" value="1"/>
</dbReference>
<accession>A0A9P0DKQ0</accession>
<dbReference type="GO" id="GO:0016020">
    <property type="term" value="C:membrane"/>
    <property type="evidence" value="ECO:0007669"/>
    <property type="project" value="TreeGrafter"/>
</dbReference>
<keyword evidence="1 4" id="KW-0378">Hydrolase</keyword>
<name>A0A9P0DKQ0_9CUCU</name>
<feature type="active site" description="Proton acceptor" evidence="4">
    <location>
        <position position="356"/>
    </location>
</feature>
<dbReference type="PANTHER" id="PTHR24185:SF1">
    <property type="entry name" value="CALCIUM-INDEPENDENT PHOSPHOLIPASE A2-GAMMA"/>
    <property type="match status" value="1"/>
</dbReference>
<dbReference type="CDD" id="cd07211">
    <property type="entry name" value="Pat_PNPLA8"/>
    <property type="match status" value="1"/>
</dbReference>
<evidence type="ECO:0000313" key="6">
    <source>
        <dbReference type="EMBL" id="CAH1126701.1"/>
    </source>
</evidence>
<dbReference type="SUPFAM" id="SSF52151">
    <property type="entry name" value="FabD/lysophospholipase-like"/>
    <property type="match status" value="1"/>
</dbReference>
<protein>
    <recommendedName>
        <fullName evidence="5">PNPLA domain-containing protein</fullName>
    </recommendedName>
</protein>
<proteinExistence type="predicted"/>